<accession>A0A8J7LGP7</accession>
<feature type="transmembrane region" description="Helical" evidence="1">
    <location>
        <begin position="73"/>
        <end position="91"/>
    </location>
</feature>
<feature type="transmembrane region" description="Helical" evidence="1">
    <location>
        <begin position="5"/>
        <end position="27"/>
    </location>
</feature>
<gene>
    <name evidence="2" type="ORF">I8752_20520</name>
</gene>
<keyword evidence="1" id="KW-0472">Membrane</keyword>
<dbReference type="RefSeq" id="WP_214434144.1">
    <property type="nucleotide sequence ID" value="NZ_CAWPUQ010000037.1"/>
</dbReference>
<proteinExistence type="predicted"/>
<dbReference type="EMBL" id="JAECZA010000131">
    <property type="protein sequence ID" value="MBH8575353.1"/>
    <property type="molecule type" value="Genomic_DNA"/>
</dbReference>
<dbReference type="AlphaFoldDB" id="A0A8J7LGP7"/>
<name>A0A8J7LGP7_9NOST</name>
<dbReference type="Proteomes" id="UP000662314">
    <property type="component" value="Unassembled WGS sequence"/>
</dbReference>
<keyword evidence="3" id="KW-1185">Reference proteome</keyword>
<reference evidence="2 3" key="1">
    <citation type="journal article" date="2021" name="Int. J. Syst. Evol. Microbiol.">
        <title>Amazonocrinis nigriterrae gen. nov., sp. nov., Atlanticothrix silvestris gen. nov., sp. nov. and Dendronalium phyllosphericum gen. nov., sp. nov., nostocacean cyanobacteria from Brazilian environments.</title>
        <authorList>
            <person name="Alvarenga D.O."/>
            <person name="Andreote A.P.D."/>
            <person name="Branco L.H.Z."/>
            <person name="Delbaje E."/>
            <person name="Cruz R.B."/>
            <person name="Varani A.M."/>
            <person name="Fiore M.F."/>
        </authorList>
    </citation>
    <scope>NUCLEOTIDE SEQUENCE [LARGE SCALE GENOMIC DNA]</scope>
    <source>
        <strain evidence="2 3">CENA369</strain>
    </source>
</reference>
<feature type="transmembrane region" description="Helical" evidence="1">
    <location>
        <begin position="39"/>
        <end position="61"/>
    </location>
</feature>
<sequence>MNQILLTLIISYVLISCYFFSNWLIFSLRHPSSSPEEKFLSFVMFIIATIFWPLTIPMSLLEVFQKRKIEFSTFIPVLLVIFAFSISYYLAYLH</sequence>
<organism evidence="2 3">
    <name type="scientific">Dendronalium phyllosphericum CENA369</name>
    <dbReference type="NCBI Taxonomy" id="1725256"/>
    <lineage>
        <taxon>Bacteria</taxon>
        <taxon>Bacillati</taxon>
        <taxon>Cyanobacteriota</taxon>
        <taxon>Cyanophyceae</taxon>
        <taxon>Nostocales</taxon>
        <taxon>Nostocaceae</taxon>
        <taxon>Dendronalium</taxon>
        <taxon>Dendronalium phyllosphericum</taxon>
    </lineage>
</organism>
<protein>
    <submittedName>
        <fullName evidence="2">Uncharacterized protein</fullName>
    </submittedName>
</protein>
<evidence type="ECO:0000256" key="1">
    <source>
        <dbReference type="SAM" id="Phobius"/>
    </source>
</evidence>
<keyword evidence="1" id="KW-1133">Transmembrane helix</keyword>
<evidence type="ECO:0000313" key="3">
    <source>
        <dbReference type="Proteomes" id="UP000662314"/>
    </source>
</evidence>
<comment type="caution">
    <text evidence="2">The sequence shown here is derived from an EMBL/GenBank/DDBJ whole genome shotgun (WGS) entry which is preliminary data.</text>
</comment>
<keyword evidence="1" id="KW-0812">Transmembrane</keyword>
<evidence type="ECO:0000313" key="2">
    <source>
        <dbReference type="EMBL" id="MBH8575353.1"/>
    </source>
</evidence>